<dbReference type="AlphaFoldDB" id="A0A1F4TJS9"/>
<evidence type="ECO:0000256" key="1">
    <source>
        <dbReference type="SAM" id="Phobius"/>
    </source>
</evidence>
<gene>
    <name evidence="2" type="ORF">A2462_06420</name>
</gene>
<dbReference type="Pfam" id="PF09527">
    <property type="entry name" value="ATPase_gene1"/>
    <property type="match status" value="1"/>
</dbReference>
<feature type="transmembrane region" description="Helical" evidence="1">
    <location>
        <begin position="38"/>
        <end position="59"/>
    </location>
</feature>
<keyword evidence="1" id="KW-0812">Transmembrane</keyword>
<dbReference type="EMBL" id="MEUI01000044">
    <property type="protein sequence ID" value="OGC32819.1"/>
    <property type="molecule type" value="Genomic_DNA"/>
</dbReference>
<sequence>MTGWGKEMGSSFSLGFELVIPTFLFALLGYYIDQRLTSFPVGTVIGLFLGAAAGFWNVVRKFLSTDKK</sequence>
<proteinExistence type="predicted"/>
<reference evidence="2 3" key="1">
    <citation type="journal article" date="2016" name="Nat. Commun.">
        <title>Thousands of microbial genomes shed light on interconnected biogeochemical processes in an aquifer system.</title>
        <authorList>
            <person name="Anantharaman K."/>
            <person name="Brown C.T."/>
            <person name="Hug L.A."/>
            <person name="Sharon I."/>
            <person name="Castelle C.J."/>
            <person name="Probst A.J."/>
            <person name="Thomas B.C."/>
            <person name="Singh A."/>
            <person name="Wilkins M.J."/>
            <person name="Karaoz U."/>
            <person name="Brodie E.L."/>
            <person name="Williams K.H."/>
            <person name="Hubbard S.S."/>
            <person name="Banfield J.F."/>
        </authorList>
    </citation>
    <scope>NUCLEOTIDE SEQUENCE [LARGE SCALE GENOMIC DNA]</scope>
</reference>
<comment type="caution">
    <text evidence="2">The sequence shown here is derived from an EMBL/GenBank/DDBJ whole genome shotgun (WGS) entry which is preliminary data.</text>
</comment>
<evidence type="ECO:0000313" key="2">
    <source>
        <dbReference type="EMBL" id="OGC32819.1"/>
    </source>
</evidence>
<protein>
    <recommendedName>
        <fullName evidence="4">ATP synthase subunit</fullName>
    </recommendedName>
</protein>
<organism evidence="2 3">
    <name type="scientific">candidate division WOR-1 bacterium RIFOXYC2_FULL_41_25</name>
    <dbReference type="NCBI Taxonomy" id="1802586"/>
    <lineage>
        <taxon>Bacteria</taxon>
        <taxon>Bacillati</taxon>
        <taxon>Saganbacteria</taxon>
    </lineage>
</organism>
<dbReference type="Proteomes" id="UP000177309">
    <property type="component" value="Unassembled WGS sequence"/>
</dbReference>
<keyword evidence="1" id="KW-0472">Membrane</keyword>
<accession>A0A1F4TJS9</accession>
<feature type="transmembrane region" description="Helical" evidence="1">
    <location>
        <begin position="12"/>
        <end position="32"/>
    </location>
</feature>
<keyword evidence="1" id="KW-1133">Transmembrane helix</keyword>
<dbReference type="InterPro" id="IPR032820">
    <property type="entry name" value="ATPase_put"/>
</dbReference>
<evidence type="ECO:0008006" key="4">
    <source>
        <dbReference type="Google" id="ProtNLM"/>
    </source>
</evidence>
<evidence type="ECO:0000313" key="3">
    <source>
        <dbReference type="Proteomes" id="UP000177309"/>
    </source>
</evidence>
<name>A0A1F4TJS9_UNCSA</name>